<protein>
    <submittedName>
        <fullName evidence="1">Uncharacterized protein</fullName>
    </submittedName>
</protein>
<gene>
    <name evidence="1" type="primary">CUN055</name>
</gene>
<accession>Q919M0</accession>
<dbReference type="GeneID" id="921931"/>
<dbReference type="Proteomes" id="UP000006635">
    <property type="component" value="Segment"/>
</dbReference>
<keyword evidence="2" id="KW-1185">Reference proteome</keyword>
<reference evidence="1 2" key="1">
    <citation type="journal article" date="2001" name="J. Virol.">
        <title>Genome sequence of a baculovirus pathogenic for Culex nigripalpus.</title>
        <authorList>
            <person name="Afonso C.L."/>
            <person name="Tulman E.R."/>
            <person name="Lu Z."/>
            <person name="Balinsky C.A."/>
            <person name="Moser B.A."/>
            <person name="Becnel J.J."/>
            <person name="Rock D.L."/>
            <person name="Kutish G.F."/>
        </authorList>
    </citation>
    <scope>NUCLEOTIDE SEQUENCE [LARGE SCALE GENOMIC DNA]</scope>
    <source>
        <strain evidence="2">Isolate Florida/1997</strain>
    </source>
</reference>
<evidence type="ECO:0000313" key="2">
    <source>
        <dbReference type="Proteomes" id="UP000006635"/>
    </source>
</evidence>
<sequence>MYNFNFNVVNCRYSEGSVRSLEAFGPLEDQVDLAVISVPVSMSADIMKKCVETLKHVQLDRTIQTGTPPVDSMFDLIRSSSNGGQMFEMIRQFFNSDSISPLVNGVGIMQKYKDCISDLYPRASTFRCVKHLPREVLRVDCPECCVRYLSALSETMGNSLYHGNYSLFADIGAALVINAALECCTEPVDIVQSIKDDIFYLVMENAITYKSSHRWNWEVEPLGSLVNELRLNMRKNVMYSVNRPWFNELNMVVSSNVNTDRFKVYNVIKSRLARHKSSHRTSSQQTYEMMAVMHSAICKAYTLHNPRNEDHHSMIELYSMLNNDKLERWMQTKRTPKEMLNIVLELRHMLLYRRITNNFQDHNAVLEFVQRYNLTNLIQKPLLVVD</sequence>
<dbReference type="RefSeq" id="NP_203360.1">
    <property type="nucleotide sequence ID" value="NC_003084.1"/>
</dbReference>
<organismHost>
    <name type="scientific">Culex nigripalpus</name>
    <dbReference type="NCBI Taxonomy" id="42429"/>
</organismHost>
<evidence type="ECO:0000313" key="1">
    <source>
        <dbReference type="EMBL" id="AAK94133.1"/>
    </source>
</evidence>
<dbReference type="EMBL" id="AF403738">
    <property type="protein sequence ID" value="AAK94133.1"/>
    <property type="molecule type" value="Genomic_DNA"/>
</dbReference>
<proteinExistence type="predicted"/>
<dbReference type="KEGG" id="vg:921931"/>
<name>Q919M0_NPVCO</name>
<organism evidence="1 2">
    <name type="scientific">Culex nigripalpus nucleopolyhedrovirus (isolate Florida/1997)</name>
    <name type="common">CuniNPV</name>
    <dbReference type="NCBI Taxonomy" id="645993"/>
    <lineage>
        <taxon>Viruses</taxon>
        <taxon>Viruses incertae sedis</taxon>
        <taxon>Naldaviricetes</taxon>
        <taxon>Lefavirales</taxon>
        <taxon>Baculoviridae</taxon>
        <taxon>Deltabaculovirus</taxon>
    </lineage>
</organism>